<name>A0A1V0GZC0_9RHOB</name>
<evidence type="ECO:0000313" key="4">
    <source>
        <dbReference type="Proteomes" id="UP000191257"/>
    </source>
</evidence>
<dbReference type="Pfam" id="PF00296">
    <property type="entry name" value="Bac_luciferase"/>
    <property type="match status" value="1"/>
</dbReference>
<dbReference type="InterPro" id="IPR023907">
    <property type="entry name" value="Non-F420_Flavin_OxRdtase"/>
</dbReference>
<dbReference type="EMBL" id="CP020445">
    <property type="protein sequence ID" value="ARC39039.1"/>
    <property type="molecule type" value="Genomic_DNA"/>
</dbReference>
<keyword evidence="1" id="KW-0560">Oxidoreductase</keyword>
<dbReference type="Proteomes" id="UP000191257">
    <property type="component" value="Plasmid unnamed5"/>
</dbReference>
<proteinExistence type="predicted"/>
<dbReference type="eggNOG" id="COG2141">
    <property type="taxonomic scope" value="Bacteria"/>
</dbReference>
<accession>A0A1V0GZC0</accession>
<dbReference type="PANTHER" id="PTHR43244">
    <property type="match status" value="1"/>
</dbReference>
<dbReference type="NCBIfam" id="TIGR03557">
    <property type="entry name" value="F420_G6P_family"/>
    <property type="match status" value="1"/>
</dbReference>
<keyword evidence="3" id="KW-0614">Plasmid</keyword>
<dbReference type="RefSeq" id="WP_080623297.1">
    <property type="nucleotide sequence ID" value="NZ_CAWMZI010000006.1"/>
</dbReference>
<keyword evidence="4" id="KW-1185">Reference proteome</keyword>
<evidence type="ECO:0000259" key="2">
    <source>
        <dbReference type="Pfam" id="PF00296"/>
    </source>
</evidence>
<evidence type="ECO:0000256" key="1">
    <source>
        <dbReference type="ARBA" id="ARBA00023002"/>
    </source>
</evidence>
<geneLocation type="plasmid" evidence="3 4">
    <name>unnamed5</name>
</geneLocation>
<protein>
    <submittedName>
        <fullName evidence="3">TIGR03557 family F420-dependent LLM class oxidoreductase</fullName>
    </submittedName>
</protein>
<dbReference type="PANTHER" id="PTHR43244:SF1">
    <property type="entry name" value="5,10-METHYLENETETRAHYDROMETHANOPTERIN REDUCTASE"/>
    <property type="match status" value="1"/>
</dbReference>
<dbReference type="InterPro" id="IPR036661">
    <property type="entry name" value="Luciferase-like_sf"/>
</dbReference>
<dbReference type="InterPro" id="IPR019945">
    <property type="entry name" value="F420_G6P_DH-rel"/>
</dbReference>
<dbReference type="KEGG" id="pye:A6J80_22390"/>
<dbReference type="InterPro" id="IPR050564">
    <property type="entry name" value="F420-G6PD/mer"/>
</dbReference>
<evidence type="ECO:0000313" key="3">
    <source>
        <dbReference type="EMBL" id="ARC39039.1"/>
    </source>
</evidence>
<dbReference type="GO" id="GO:0016705">
    <property type="term" value="F:oxidoreductase activity, acting on paired donors, with incorporation or reduction of molecular oxygen"/>
    <property type="evidence" value="ECO:0007669"/>
    <property type="project" value="InterPro"/>
</dbReference>
<dbReference type="AlphaFoldDB" id="A0A1V0GZC0"/>
<reference evidence="3" key="1">
    <citation type="submission" date="2017-12" db="EMBL/GenBank/DDBJ databases">
        <title>FDA dAtabase for Regulatory Grade micrObial Sequences (FDA-ARGOS): Supporting development and validation of Infectious Disease Dx tests.</title>
        <authorList>
            <person name="Campos J."/>
            <person name="Goldberg B."/>
            <person name="Tallon L."/>
            <person name="Sadzewicz L."/>
            <person name="Sengamalay N."/>
            <person name="Ott S."/>
            <person name="Godinez A."/>
            <person name="Nagaraj S."/>
            <person name="Vyas G."/>
            <person name="Aluvathingal J."/>
            <person name="Nadendla S."/>
            <person name="Geyer C."/>
            <person name="Nandy P."/>
            <person name="Hobson J."/>
            <person name="Sichtig H."/>
        </authorList>
    </citation>
    <scope>NUCLEOTIDE SEQUENCE</scope>
    <source>
        <strain evidence="3">FDAARGOS_252</strain>
        <plasmid evidence="3">unnamed5</plasmid>
    </source>
</reference>
<dbReference type="NCBIfam" id="TIGR03885">
    <property type="entry name" value="flavin_revert"/>
    <property type="match status" value="1"/>
</dbReference>
<feature type="domain" description="Luciferase-like" evidence="2">
    <location>
        <begin position="7"/>
        <end position="292"/>
    </location>
</feature>
<dbReference type="CDD" id="cd01097">
    <property type="entry name" value="Tetrahydromethanopterin_reductase"/>
    <property type="match status" value="1"/>
</dbReference>
<organism evidence="3 4">
    <name type="scientific">Paracoccus yeei</name>
    <dbReference type="NCBI Taxonomy" id="147645"/>
    <lineage>
        <taxon>Bacteria</taxon>
        <taxon>Pseudomonadati</taxon>
        <taxon>Pseudomonadota</taxon>
        <taxon>Alphaproteobacteria</taxon>
        <taxon>Rhodobacterales</taxon>
        <taxon>Paracoccaceae</taxon>
        <taxon>Paracoccus</taxon>
    </lineage>
</organism>
<sequence>MKIGYHASHEQFAPSALRDLAVAAQAAGFQAIKCSDHFQPWSARQGQSGHAWAWLGAAMQATTLPFGNIAAPGYRYHPAVMAQAAATLAQMFPGRFWLALGSGEAVNEAMTGLPWPDKAERNDRLRECHDIIRALLSGQEVTHRGRVTVIEARLWSLLDRPPPLLAAAVTPETARFVAPWADGLLTVGGDRDQLQRTLAAFAEAGGAGKPVHVQHALSWAPTEGEALAQALDQWAPAAVGGEVNWDLRRPADFDRLGALVGPDHIRQAVRVSADPGVLRADLDAFRDLGVDTVFLHNVGRNQQAFLDMAARHLLSD</sequence>
<dbReference type="InterPro" id="IPR011251">
    <property type="entry name" value="Luciferase-like_dom"/>
</dbReference>
<gene>
    <name evidence="3" type="ORF">A6J80_22390</name>
</gene>
<dbReference type="Gene3D" id="3.20.20.30">
    <property type="entry name" value="Luciferase-like domain"/>
    <property type="match status" value="1"/>
</dbReference>
<dbReference type="SUPFAM" id="SSF51679">
    <property type="entry name" value="Bacterial luciferase-like"/>
    <property type="match status" value="1"/>
</dbReference>